<feature type="compositionally biased region" description="Low complexity" evidence="1">
    <location>
        <begin position="194"/>
        <end position="219"/>
    </location>
</feature>
<dbReference type="Gene3D" id="3.20.20.370">
    <property type="entry name" value="Glycoside hydrolase/deacetylase"/>
    <property type="match status" value="1"/>
</dbReference>
<feature type="region of interest" description="Disordered" evidence="1">
    <location>
        <begin position="35"/>
        <end position="538"/>
    </location>
</feature>
<feature type="compositionally biased region" description="Low complexity" evidence="1">
    <location>
        <begin position="150"/>
        <end position="168"/>
    </location>
</feature>
<feature type="compositionally biased region" description="Low complexity" evidence="1">
    <location>
        <begin position="505"/>
        <end position="518"/>
    </location>
</feature>
<reference evidence="2 3" key="1">
    <citation type="submission" date="2016-11" db="EMBL/GenBank/DDBJ databases">
        <authorList>
            <person name="Jaros S."/>
            <person name="Januszkiewicz K."/>
            <person name="Wedrychowicz H."/>
        </authorList>
    </citation>
    <scope>NUCLEOTIDE SEQUENCE [LARGE SCALE GENOMIC DNA]</scope>
    <source>
        <strain evidence="2 3">DSM 26892</strain>
    </source>
</reference>
<dbReference type="SUPFAM" id="SSF88713">
    <property type="entry name" value="Glycoside hydrolase/deacetylase"/>
    <property type="match status" value="1"/>
</dbReference>
<evidence type="ECO:0000313" key="3">
    <source>
        <dbReference type="Proteomes" id="UP000184040"/>
    </source>
</evidence>
<accession>A0A1M6I9B6</accession>
<dbReference type="EMBL" id="FQZA01000007">
    <property type="protein sequence ID" value="SHJ30953.1"/>
    <property type="molecule type" value="Genomic_DNA"/>
</dbReference>
<dbReference type="STRING" id="313368.SAMN04488012_10776"/>
<dbReference type="InterPro" id="IPR011330">
    <property type="entry name" value="Glyco_hydro/deAcase_b/a-brl"/>
</dbReference>
<evidence type="ECO:0000313" key="2">
    <source>
        <dbReference type="EMBL" id="SHJ30953.1"/>
    </source>
</evidence>
<gene>
    <name evidence="2" type="ORF">SAMN04488012_10776</name>
</gene>
<organism evidence="2 3">
    <name type="scientific">Palleronia salina</name>
    <dbReference type="NCBI Taxonomy" id="313368"/>
    <lineage>
        <taxon>Bacteria</taxon>
        <taxon>Pseudomonadati</taxon>
        <taxon>Pseudomonadota</taxon>
        <taxon>Alphaproteobacteria</taxon>
        <taxon>Rhodobacterales</taxon>
        <taxon>Roseobacteraceae</taxon>
        <taxon>Palleronia</taxon>
    </lineage>
</organism>
<proteinExistence type="predicted"/>
<name>A0A1M6I9B6_9RHOB</name>
<dbReference type="RefSeq" id="WP_139250854.1">
    <property type="nucleotide sequence ID" value="NZ_FQZA01000007.1"/>
</dbReference>
<feature type="region of interest" description="Disordered" evidence="1">
    <location>
        <begin position="567"/>
        <end position="595"/>
    </location>
</feature>
<feature type="compositionally biased region" description="Low complexity" evidence="1">
    <location>
        <begin position="340"/>
        <end position="357"/>
    </location>
</feature>
<feature type="compositionally biased region" description="Low complexity" evidence="1">
    <location>
        <begin position="302"/>
        <end position="316"/>
    </location>
</feature>
<protein>
    <submittedName>
        <fullName evidence="2">Uncharacterized conserved protein YibQ, putative polysaccharide deacetylase 2 family</fullName>
    </submittedName>
</protein>
<keyword evidence="3" id="KW-1185">Reference proteome</keyword>
<sequence>MALLKGVATGGVVSLSIVVVASQMLNLQTLSTTPPEAATALDDSGTLPGAGPDTDEPTAVRVPRPADEPGPGTAERDIDPTSPTPPGSVDTDLAAADPGAAPAVPDAQGDQAADLQMGAPDPDAQAAPVDRSPTPDAPPAGAPESRLANAPEADPTPDAVPAAPGPTVIVDPNVTLAAPSIQEGPTAPAAPSTDAGIDAGAPAAPGADETMRLAEAPTALGPPPAPPADEEPEQVADPADSPVASRTQTPGDSVADATSEDEGTAPVDRAGTTPADAPEEAPLDEGTGNPVDIASDADDSPADMADAAPADGALDGDPAEMPGTAIDLAGDTPTNGTGETSAPDGTATPATAPENAPVELAQDTTGDPAPGQTEPDRATASDEQPAESASEPARGVSAADVIDLDQIVVPEDDGPAPDGPMAGTGIDGTDELEAGVPQFDRDDDIAPSGGSAVTGGGAAPDAPSTTEPGRVRTNRLVQIEPAPEPDPAPEGQQGDTEAAGDDETATAGNDTDAAPAGRAPRETAEAEPATEDDPSLSPDERVALAEAENPEAGPTLPSSNLIERRMQGIGPDIGTPGPGAGPAPSAAPSVTATPLEIDPDAPVAELTGDPMVDFRQPFENPGDLPVMAVILLDYGGPMIDVPVNATIALDATLPDAAERAAAYFAMGFEVAVMPDMTGGGSAEDTAQALRASLSAVPFSLAVVEDPSRPLGTASDTVETILDGLSDSGHGLVTLPQGQNRAQQLAARAEVPAGLVFRQIDNQGQDLAAVKRFLDNAAFRARQQETVILLGRNRPETTGAILEWRLGNRASSVELAPLSAVLVPTGD</sequence>
<dbReference type="InterPro" id="IPR006837">
    <property type="entry name" value="Divergent_DAC"/>
</dbReference>
<dbReference type="AlphaFoldDB" id="A0A1M6I9B6"/>
<dbReference type="GO" id="GO:0005975">
    <property type="term" value="P:carbohydrate metabolic process"/>
    <property type="evidence" value="ECO:0007669"/>
    <property type="project" value="InterPro"/>
</dbReference>
<dbReference type="Proteomes" id="UP000184040">
    <property type="component" value="Unassembled WGS sequence"/>
</dbReference>
<feature type="compositionally biased region" description="Low complexity" evidence="1">
    <location>
        <begin position="94"/>
        <end position="130"/>
    </location>
</feature>
<feature type="compositionally biased region" description="Low complexity" evidence="1">
    <location>
        <begin position="582"/>
        <end position="594"/>
    </location>
</feature>
<dbReference type="Pfam" id="PF04748">
    <property type="entry name" value="Polysacc_deac_2"/>
    <property type="match status" value="1"/>
</dbReference>
<evidence type="ECO:0000256" key="1">
    <source>
        <dbReference type="SAM" id="MobiDB-lite"/>
    </source>
</evidence>